<dbReference type="InterPro" id="IPR029052">
    <property type="entry name" value="Metallo-depent_PP-like"/>
</dbReference>
<keyword evidence="2 4" id="KW-0464">Manganese</keyword>
<dbReference type="SUPFAM" id="SSF56300">
    <property type="entry name" value="Metallo-dependent phosphatases"/>
    <property type="match status" value="1"/>
</dbReference>
<evidence type="ECO:0000256" key="1">
    <source>
        <dbReference type="ARBA" id="ARBA00022801"/>
    </source>
</evidence>
<keyword evidence="6" id="KW-1185">Reference proteome</keyword>
<evidence type="ECO:0000256" key="4">
    <source>
        <dbReference type="HAMAP-Rule" id="MF_01854"/>
    </source>
</evidence>
<reference evidence="5 6" key="1">
    <citation type="submission" date="2022-08" db="EMBL/GenBank/DDBJ databases">
        <title>Aerococcaceae sp. nov isolated from spoiled eye mask.</title>
        <authorList>
            <person name="Zhou G."/>
            <person name="Xie X.-B."/>
            <person name="Shi Q.-S."/>
            <person name="Wang Y.-S."/>
            <person name="Wen X."/>
            <person name="Peng H."/>
            <person name="Yang X.-J."/>
            <person name="Tao H.-B."/>
            <person name="Huang X.-M."/>
        </authorList>
    </citation>
    <scope>NUCLEOTIDE SEQUENCE [LARGE SCALE GENOMIC DNA]</scope>
    <source>
        <strain evidence="6">DM20194951</strain>
    </source>
</reference>
<dbReference type="HAMAP" id="MF_01854">
    <property type="entry name" value="FBPase_class3"/>
    <property type="match status" value="1"/>
</dbReference>
<comment type="pathway">
    <text evidence="4">Carbohydrate biosynthesis; gluconeogenesis.</text>
</comment>
<dbReference type="RefSeq" id="WP_313792523.1">
    <property type="nucleotide sequence ID" value="NZ_CP102453.1"/>
</dbReference>
<proteinExistence type="inferred from homology"/>
<keyword evidence="1 4" id="KW-0378">Hydrolase</keyword>
<dbReference type="EMBL" id="CP102453">
    <property type="protein sequence ID" value="UUX33023.1"/>
    <property type="molecule type" value="Genomic_DNA"/>
</dbReference>
<comment type="similarity">
    <text evidence="4">Belongs to the FBPase class 3 family.</text>
</comment>
<name>A0ABY5P2S2_9LACT</name>
<dbReference type="Pfam" id="PF06874">
    <property type="entry name" value="FBPase_2"/>
    <property type="match status" value="1"/>
</dbReference>
<evidence type="ECO:0000313" key="6">
    <source>
        <dbReference type="Proteomes" id="UP001315967"/>
    </source>
</evidence>
<accession>A0ABY5P2S2</accession>
<evidence type="ECO:0000256" key="2">
    <source>
        <dbReference type="ARBA" id="ARBA00023211"/>
    </source>
</evidence>
<protein>
    <recommendedName>
        <fullName evidence="4">Fructose-1,6-bisphosphatase class 3</fullName>
        <shortName evidence="4">FBPase class 3</shortName>
        <ecNumber evidence="4">3.1.3.11</ecNumber>
    </recommendedName>
    <alternativeName>
        <fullName evidence="4">D-fructose-1,6-bisphosphate 1-phosphohydrolase class 3</fullName>
    </alternativeName>
</protein>
<comment type="catalytic activity">
    <reaction evidence="4">
        <text>beta-D-fructose 1,6-bisphosphate + H2O = beta-D-fructose 6-phosphate + phosphate</text>
        <dbReference type="Rhea" id="RHEA:11064"/>
        <dbReference type="ChEBI" id="CHEBI:15377"/>
        <dbReference type="ChEBI" id="CHEBI:32966"/>
        <dbReference type="ChEBI" id="CHEBI:43474"/>
        <dbReference type="ChEBI" id="CHEBI:57634"/>
        <dbReference type="EC" id="3.1.3.11"/>
    </reaction>
</comment>
<evidence type="ECO:0000313" key="5">
    <source>
        <dbReference type="EMBL" id="UUX33023.1"/>
    </source>
</evidence>
<dbReference type="Proteomes" id="UP001315967">
    <property type="component" value="Chromosome"/>
</dbReference>
<dbReference type="PIRSF" id="PIRSF000906">
    <property type="entry name" value="FBPtase_Bacill"/>
    <property type="match status" value="1"/>
</dbReference>
<dbReference type="EC" id="3.1.3.11" evidence="4"/>
<dbReference type="Gene3D" id="3.60.21.10">
    <property type="match status" value="1"/>
</dbReference>
<comment type="cofactor">
    <cofactor evidence="4">
        <name>Mn(2+)</name>
        <dbReference type="ChEBI" id="CHEBI:29035"/>
    </cofactor>
</comment>
<sequence length="626" mass="72197">MENNDKLQQLDDLAEVINLEAIQQLPKATEHFISDLHGEFEAFDHLMRNCSGIIRIKIADVFTGELTSREQEQLAFTIYYPEVFIQEKDRSSDEWLILLNRLVKLTRHVSSKYTRSKVRKAMPKVYAYILEELLYQYDQDTNKQAYYDVIFSSIIELDLAVNFATELTTLIKRFVVDHLHVLGDIYDRGAYPDLIIDTLMQTPSVDIQLGNHDIIWIGAYSGSLACLAVALRISLRYGHTRLLEEGYGISLDRLRKFSEQFYQDNAAFRPRGLDAQSPLTDDDILDITRMHQAITIIQFKLENQIINRRPEFEMEDRLLLGKLNDDKSTITLGDVTYPIKDGCFDLVDSDSPDELHLAEELIIHDLLHQLQQSPRFKEHIDFLVKEGSMYQTYNNNLLFHGCIPCSEDGEFLAINFNGESYAGKALMDFYANAIQVAHANPQVNDDLETDLIWYIWSGDRSSLFGKHTMKTFERYFIEDKATHKEKQNPYYQLREDEAFCEKILNEFGLETSGYIINGHTPVKALLGENPIKAGGKMLVIDGGLSRAYQKETGIAGYTLIDNSHETYLVAHHPFTTKADAIENYRDIIPEQIIVSKRIERAKVHDTDIGHQLEKEARQLREKWFLK</sequence>
<dbReference type="InterPro" id="IPR009164">
    <property type="entry name" value="FBPtase_class3"/>
</dbReference>
<organism evidence="5 6">
    <name type="scientific">Fundicoccus culcitae</name>
    <dbReference type="NCBI Taxonomy" id="2969821"/>
    <lineage>
        <taxon>Bacteria</taxon>
        <taxon>Bacillati</taxon>
        <taxon>Bacillota</taxon>
        <taxon>Bacilli</taxon>
        <taxon>Lactobacillales</taxon>
        <taxon>Aerococcaceae</taxon>
        <taxon>Fundicoccus</taxon>
    </lineage>
</organism>
<evidence type="ECO:0000256" key="3">
    <source>
        <dbReference type="ARBA" id="ARBA00023277"/>
    </source>
</evidence>
<keyword evidence="3 4" id="KW-0119">Carbohydrate metabolism</keyword>
<gene>
    <name evidence="4" type="primary">fbp</name>
    <name evidence="5" type="ORF">NRE15_08880</name>
</gene>